<evidence type="ECO:0000259" key="4">
    <source>
        <dbReference type="Pfam" id="PF13243"/>
    </source>
</evidence>
<feature type="domain" description="Squalene cyclase C-terminal" evidence="4">
    <location>
        <begin position="343"/>
        <end position="653"/>
    </location>
</feature>
<dbReference type="EC" id="4.2.1.129" evidence="6"/>
<proteinExistence type="inferred from homology"/>
<keyword evidence="7" id="KW-1185">Reference proteome</keyword>
<dbReference type="Pfam" id="PF13249">
    <property type="entry name" value="SQHop_cyclase_N"/>
    <property type="match status" value="1"/>
</dbReference>
<evidence type="ECO:0000256" key="1">
    <source>
        <dbReference type="ARBA" id="ARBA00004999"/>
    </source>
</evidence>
<gene>
    <name evidence="6" type="primary">shc</name>
    <name evidence="6" type="ORF">HG15A2_44900</name>
</gene>
<dbReference type="PANTHER" id="PTHR11764:SF20">
    <property type="entry name" value="LANOSTEROL SYNTHASE"/>
    <property type="match status" value="1"/>
</dbReference>
<evidence type="ECO:0000313" key="7">
    <source>
        <dbReference type="Proteomes" id="UP000319852"/>
    </source>
</evidence>
<evidence type="ECO:0000256" key="2">
    <source>
        <dbReference type="ARBA" id="ARBA00009755"/>
    </source>
</evidence>
<keyword evidence="3" id="KW-0677">Repeat</keyword>
<dbReference type="Gene3D" id="1.50.10.20">
    <property type="match status" value="2"/>
</dbReference>
<evidence type="ECO:0000256" key="3">
    <source>
        <dbReference type="ARBA" id="ARBA00022737"/>
    </source>
</evidence>
<dbReference type="RefSeq" id="WP_145063128.1">
    <property type="nucleotide sequence ID" value="NZ_CP036263.1"/>
</dbReference>
<reference evidence="6 7" key="1">
    <citation type="submission" date="2019-02" db="EMBL/GenBank/DDBJ databases">
        <title>Deep-cultivation of Planctomycetes and their phenomic and genomic characterization uncovers novel biology.</title>
        <authorList>
            <person name="Wiegand S."/>
            <person name="Jogler M."/>
            <person name="Boedeker C."/>
            <person name="Pinto D."/>
            <person name="Vollmers J."/>
            <person name="Rivas-Marin E."/>
            <person name="Kohn T."/>
            <person name="Peeters S.H."/>
            <person name="Heuer A."/>
            <person name="Rast P."/>
            <person name="Oberbeckmann S."/>
            <person name="Bunk B."/>
            <person name="Jeske O."/>
            <person name="Meyerdierks A."/>
            <person name="Storesund J.E."/>
            <person name="Kallscheuer N."/>
            <person name="Luecker S."/>
            <person name="Lage O.M."/>
            <person name="Pohl T."/>
            <person name="Merkel B.J."/>
            <person name="Hornburger P."/>
            <person name="Mueller R.-W."/>
            <person name="Bruemmer F."/>
            <person name="Labrenz M."/>
            <person name="Spormann A.M."/>
            <person name="Op den Camp H."/>
            <person name="Overmann J."/>
            <person name="Amann R."/>
            <person name="Jetten M.S.M."/>
            <person name="Mascher T."/>
            <person name="Medema M.H."/>
            <person name="Devos D.P."/>
            <person name="Kaster A.-K."/>
            <person name="Ovreas L."/>
            <person name="Rohde M."/>
            <person name="Galperin M.Y."/>
            <person name="Jogler C."/>
        </authorList>
    </citation>
    <scope>NUCLEOTIDE SEQUENCE [LARGE SCALE GENOMIC DNA]</scope>
    <source>
        <strain evidence="6 7">HG15A2</strain>
    </source>
</reference>
<dbReference type="GO" id="GO:0016104">
    <property type="term" value="P:triterpenoid biosynthetic process"/>
    <property type="evidence" value="ECO:0007669"/>
    <property type="project" value="InterPro"/>
</dbReference>
<dbReference type="SUPFAM" id="SSF48239">
    <property type="entry name" value="Terpenoid cyclases/Protein prenyltransferases"/>
    <property type="match status" value="2"/>
</dbReference>
<keyword evidence="6" id="KW-0456">Lyase</keyword>
<dbReference type="OrthoDB" id="9758578at2"/>
<dbReference type="Proteomes" id="UP000319852">
    <property type="component" value="Chromosome"/>
</dbReference>
<evidence type="ECO:0000313" key="6">
    <source>
        <dbReference type="EMBL" id="QDT01148.1"/>
    </source>
</evidence>
<dbReference type="KEGG" id="amob:HG15A2_44900"/>
<dbReference type="GO" id="GO:0016829">
    <property type="term" value="F:lyase activity"/>
    <property type="evidence" value="ECO:0007669"/>
    <property type="project" value="UniProtKB-KW"/>
</dbReference>
<dbReference type="AlphaFoldDB" id="A0A517N2B6"/>
<dbReference type="InterPro" id="IPR018333">
    <property type="entry name" value="Squalene_cyclase"/>
</dbReference>
<dbReference type="GO" id="GO:0016866">
    <property type="term" value="F:intramolecular transferase activity"/>
    <property type="evidence" value="ECO:0007669"/>
    <property type="project" value="InterPro"/>
</dbReference>
<name>A0A517N2B6_9BACT</name>
<comment type="pathway">
    <text evidence="1">Secondary metabolite biosynthesis; hopanoid biosynthesis.</text>
</comment>
<comment type="similarity">
    <text evidence="2">Belongs to the terpene cyclase/mutase family.</text>
</comment>
<dbReference type="InterPro" id="IPR032697">
    <property type="entry name" value="SQ_cyclase_N"/>
</dbReference>
<dbReference type="EMBL" id="CP036263">
    <property type="protein sequence ID" value="QDT01148.1"/>
    <property type="molecule type" value="Genomic_DNA"/>
</dbReference>
<dbReference type="PANTHER" id="PTHR11764">
    <property type="entry name" value="TERPENE CYCLASE/MUTASE FAMILY MEMBER"/>
    <property type="match status" value="1"/>
</dbReference>
<evidence type="ECO:0000259" key="5">
    <source>
        <dbReference type="Pfam" id="PF13249"/>
    </source>
</evidence>
<dbReference type="InterPro" id="IPR008930">
    <property type="entry name" value="Terpenoid_cyclase/PrenylTrfase"/>
</dbReference>
<dbReference type="UniPathway" id="UPA00337"/>
<dbReference type="InterPro" id="IPR032696">
    <property type="entry name" value="SQ_cyclase_C"/>
</dbReference>
<sequence>MRSNPAGLSASSLDGPRIDAAFHTARQTLLAARNQDGVFEGRLSSSPLSTATAISALALAEQHVDDDQHADGKTDTAWFTGVMMRNELSELFTQSLGYLAKQQNDDGGWGDTDLSPSNIATTMLVEAAFHLTGVPAKYTGMLERAQEYVKVQGGVVGLRDRYGRDKTFAAPILANCALAGLVPWSKVSALPFELAALPQRWYHKLGLPVVSYAIPALVAIGQARHHHHPTWNPLTKFLRDRSKQRTLDVLEEIQPASGGFLEATPLTSFVVMSLASIGQADSSVVRNGVEFLLASVRADGSWPIDTNLATWNTSQAVSALDWEFDADFTGTGRHKEGHDAAPTEEELQTLDWLLDCQLKRQHPYTGAQAGGWAWTDLSGGVPDADDTSAALLALSTWRELYPNVRCEAIQKAALAGIDWLLDLQNADGGMPTFCRGWGKLPFDRSSTDITAHAIRSWRQWQQQLHLKRNDPPRSARIEAAVSSATQFLIKEQKPDGRWNPLWFGNAMQPDESNPVYGTSKVLLALEPARHDACGFAVDNDVLVKAVNWLAGVQHACGGWGVADVAKKRITKLHPKEDGHAVCSVEETALAVEALLPWAGQDAKIAQSVQQGVEWLCDRVESGRHTEPAAIGFYFAKLWYYEELYPQIFATQTLRHASQLAMQSTTAALAATV</sequence>
<organism evidence="6 7">
    <name type="scientific">Adhaeretor mobilis</name>
    <dbReference type="NCBI Taxonomy" id="1930276"/>
    <lineage>
        <taxon>Bacteria</taxon>
        <taxon>Pseudomonadati</taxon>
        <taxon>Planctomycetota</taxon>
        <taxon>Planctomycetia</taxon>
        <taxon>Pirellulales</taxon>
        <taxon>Lacipirellulaceae</taxon>
        <taxon>Adhaeretor</taxon>
    </lineage>
</organism>
<protein>
    <submittedName>
        <fullName evidence="6">Squalene--hopene cyclase</fullName>
        <ecNumber evidence="6">4.2.1.129</ecNumber>
    </submittedName>
</protein>
<feature type="domain" description="Squalene cyclase N-terminal" evidence="5">
    <location>
        <begin position="85"/>
        <end position="202"/>
    </location>
</feature>
<dbReference type="GO" id="GO:0005811">
    <property type="term" value="C:lipid droplet"/>
    <property type="evidence" value="ECO:0007669"/>
    <property type="project" value="InterPro"/>
</dbReference>
<accession>A0A517N2B6</accession>
<dbReference type="Pfam" id="PF13243">
    <property type="entry name" value="SQHop_cyclase_C"/>
    <property type="match status" value="1"/>
</dbReference>